<keyword evidence="12" id="KW-1185">Reference proteome</keyword>
<dbReference type="InterPro" id="IPR007110">
    <property type="entry name" value="Ig-like_dom"/>
</dbReference>
<dbReference type="SUPFAM" id="SSF48726">
    <property type="entry name" value="Immunoglobulin"/>
    <property type="match status" value="2"/>
</dbReference>
<reference evidence="11 12" key="1">
    <citation type="submission" date="2021-05" db="EMBL/GenBank/DDBJ databases">
        <authorList>
            <person name="Zahm M."/>
            <person name="Klopp C."/>
            <person name="Cabau C."/>
            <person name="Kuhl H."/>
            <person name="Suciu R."/>
            <person name="Ciorpac M."/>
            <person name="Holostenco D."/>
            <person name="Gessner J."/>
            <person name="Wuertz S."/>
            <person name="Hohne C."/>
            <person name="Stock M."/>
            <person name="Gislard M."/>
            <person name="Lluch J."/>
            <person name="Milhes M."/>
            <person name="Lampietro C."/>
            <person name="Lopez Roques C."/>
            <person name="Donnadieu C."/>
            <person name="Du K."/>
            <person name="Schartl M."/>
            <person name="Guiguen Y."/>
        </authorList>
    </citation>
    <scope>NUCLEOTIDE SEQUENCE [LARGE SCALE GENOMIC DNA]</scope>
    <source>
        <strain evidence="11">Hh-F2</strain>
        <tissue evidence="11">Blood</tissue>
    </source>
</reference>
<feature type="compositionally biased region" description="Acidic residues" evidence="8">
    <location>
        <begin position="557"/>
        <end position="586"/>
    </location>
</feature>
<keyword evidence="9" id="KW-1133">Transmembrane helix</keyword>
<feature type="compositionally biased region" description="Basic and acidic residues" evidence="8">
    <location>
        <begin position="529"/>
        <end position="548"/>
    </location>
</feature>
<evidence type="ECO:0000256" key="3">
    <source>
        <dbReference type="ARBA" id="ARBA00022737"/>
    </source>
</evidence>
<dbReference type="EMBL" id="JAHFZB010000043">
    <property type="protein sequence ID" value="KAK6468558.1"/>
    <property type="molecule type" value="Genomic_DNA"/>
</dbReference>
<dbReference type="PANTHER" id="PTHR23277">
    <property type="entry name" value="NECTIN-RELATED"/>
    <property type="match status" value="1"/>
</dbReference>
<dbReference type="InterPro" id="IPR003599">
    <property type="entry name" value="Ig_sub"/>
</dbReference>
<evidence type="ECO:0000256" key="4">
    <source>
        <dbReference type="ARBA" id="ARBA00023136"/>
    </source>
</evidence>
<dbReference type="InterPro" id="IPR013783">
    <property type="entry name" value="Ig-like_fold"/>
</dbReference>
<evidence type="ECO:0000256" key="8">
    <source>
        <dbReference type="SAM" id="MobiDB-lite"/>
    </source>
</evidence>
<evidence type="ECO:0000313" key="11">
    <source>
        <dbReference type="EMBL" id="KAK6468558.1"/>
    </source>
</evidence>
<feature type="domain" description="Ig-like" evidence="10">
    <location>
        <begin position="255"/>
        <end position="340"/>
    </location>
</feature>
<evidence type="ECO:0000256" key="1">
    <source>
        <dbReference type="ARBA" id="ARBA00004370"/>
    </source>
</evidence>
<keyword evidence="6" id="KW-0325">Glycoprotein</keyword>
<evidence type="ECO:0000256" key="2">
    <source>
        <dbReference type="ARBA" id="ARBA00022729"/>
    </source>
</evidence>
<dbReference type="Pfam" id="PF07686">
    <property type="entry name" value="V-set"/>
    <property type="match status" value="1"/>
</dbReference>
<proteinExistence type="predicted"/>
<dbReference type="PANTHER" id="PTHR23277:SF11">
    <property type="entry name" value="NECTIN-4"/>
    <property type="match status" value="1"/>
</dbReference>
<dbReference type="SMART" id="SM00406">
    <property type="entry name" value="IGv"/>
    <property type="match status" value="1"/>
</dbReference>
<keyword evidence="4 9" id="KW-0472">Membrane</keyword>
<dbReference type="InterPro" id="IPR051427">
    <property type="entry name" value="Nectin/Nectin-like"/>
</dbReference>
<feature type="coiled-coil region" evidence="7">
    <location>
        <begin position="376"/>
        <end position="403"/>
    </location>
</feature>
<keyword evidence="7" id="KW-0175">Coiled coil</keyword>
<evidence type="ECO:0000256" key="6">
    <source>
        <dbReference type="ARBA" id="ARBA00023180"/>
    </source>
</evidence>
<keyword evidence="3" id="KW-0677">Repeat</keyword>
<dbReference type="Proteomes" id="UP001369086">
    <property type="component" value="Unassembled WGS sequence"/>
</dbReference>
<evidence type="ECO:0000313" key="12">
    <source>
        <dbReference type="Proteomes" id="UP001369086"/>
    </source>
</evidence>
<sequence length="626" mass="69837">MDFKLPGLAFCPWTLEFLICIVLIILPAPSLCSFLEPPTSVFSLTALEEGAARLPCRFEPETNNTKEEVQQVAWFKQLHPNNEGPVNREQIILFHRTMGQHVFDKYKERMSFEKAEPIADSALLIRGMTLEDQGVYVCQVITFPSGNFETTIDLTLLSLPVSSLDPASPPLLEGSAVAVAAVCTSWGVVPPTVAWETGLDGSSQLNQAAGGKVTNKFWVKPNRVMNGEKLDCLITHQSLKEPRRIPYTVVVHYPPDVSLTGYENDWFMGMEGGALKCMGKGNPEPNNFTWTRTRLSDGVSVVNDSLSFPRPLELSDSGVYICRSSNRAGFGEAKLEIRVSETAIRKADFSSVVMIAVGAVVAVLLVTLVIAVLLLNRHHKRRNTELERALNMKTEELSSLSRQTSFRRLNSFNTDPRSQTEDSIPLQEEAVARHSLGSLTDHAARSRDSHSTLSTVRGVSEFPGRPPLCREDEREEEEEEEDEELRRSRLRVESFVRSSTRSLREPGLRPPLNPSLLRTHLTRSLPRSLPRERTNGSARHLTERKLRDSSLGSQGEESQERDESYDELSEEGEREGQGEGEGEGEGGLERESITEALSQHFHMDNGTLRPKPTTNGIFIHPKAHFV</sequence>
<dbReference type="InterPro" id="IPR036179">
    <property type="entry name" value="Ig-like_dom_sf"/>
</dbReference>
<feature type="region of interest" description="Disordered" evidence="8">
    <location>
        <begin position="439"/>
        <end position="626"/>
    </location>
</feature>
<protein>
    <submittedName>
        <fullName evidence="11">Nectin-4-like</fullName>
    </submittedName>
</protein>
<feature type="transmembrane region" description="Helical" evidence="9">
    <location>
        <begin position="7"/>
        <end position="28"/>
    </location>
</feature>
<feature type="transmembrane region" description="Helical" evidence="9">
    <location>
        <begin position="352"/>
        <end position="375"/>
    </location>
</feature>
<dbReference type="Gene3D" id="2.60.40.10">
    <property type="entry name" value="Immunoglobulins"/>
    <property type="match status" value="3"/>
</dbReference>
<keyword evidence="9" id="KW-0812">Transmembrane</keyword>
<dbReference type="SMART" id="SM00409">
    <property type="entry name" value="IG"/>
    <property type="match status" value="2"/>
</dbReference>
<evidence type="ECO:0000256" key="9">
    <source>
        <dbReference type="SAM" id="Phobius"/>
    </source>
</evidence>
<name>A0ABR0Y7W3_HUSHU</name>
<organism evidence="11 12">
    <name type="scientific">Huso huso</name>
    <name type="common">Beluga</name>
    <name type="synonym">Acipenser huso</name>
    <dbReference type="NCBI Taxonomy" id="61971"/>
    <lineage>
        <taxon>Eukaryota</taxon>
        <taxon>Metazoa</taxon>
        <taxon>Chordata</taxon>
        <taxon>Craniata</taxon>
        <taxon>Vertebrata</taxon>
        <taxon>Euteleostomi</taxon>
        <taxon>Actinopterygii</taxon>
        <taxon>Chondrostei</taxon>
        <taxon>Acipenseriformes</taxon>
        <taxon>Acipenseridae</taxon>
        <taxon>Huso</taxon>
    </lineage>
</organism>
<evidence type="ECO:0000259" key="10">
    <source>
        <dbReference type="PROSITE" id="PS50835"/>
    </source>
</evidence>
<keyword evidence="5" id="KW-1015">Disulfide bond</keyword>
<evidence type="ECO:0000256" key="7">
    <source>
        <dbReference type="SAM" id="Coils"/>
    </source>
</evidence>
<keyword evidence="2" id="KW-0732">Signal</keyword>
<accession>A0ABR0Y7W3</accession>
<feature type="compositionally biased region" description="Acidic residues" evidence="8">
    <location>
        <begin position="473"/>
        <end position="483"/>
    </location>
</feature>
<dbReference type="PROSITE" id="PS50835">
    <property type="entry name" value="IG_LIKE"/>
    <property type="match status" value="2"/>
</dbReference>
<feature type="compositionally biased region" description="Basic and acidic residues" evidence="8">
    <location>
        <begin position="484"/>
        <end position="494"/>
    </location>
</feature>
<comment type="caution">
    <text evidence="11">The sequence shown here is derived from an EMBL/GenBank/DDBJ whole genome shotgun (WGS) entry which is preliminary data.</text>
</comment>
<dbReference type="InterPro" id="IPR013106">
    <property type="entry name" value="Ig_V-set"/>
</dbReference>
<comment type="subcellular location">
    <subcellularLocation>
        <location evidence="1">Membrane</location>
    </subcellularLocation>
</comment>
<feature type="domain" description="Ig-like" evidence="10">
    <location>
        <begin position="37"/>
        <end position="155"/>
    </location>
</feature>
<gene>
    <name evidence="11" type="ORF">HHUSO_G33286</name>
</gene>
<evidence type="ECO:0000256" key="5">
    <source>
        <dbReference type="ARBA" id="ARBA00023157"/>
    </source>
</evidence>